<protein>
    <submittedName>
        <fullName evidence="2">Uncharacterized protein</fullName>
    </submittedName>
</protein>
<feature type="region of interest" description="Disordered" evidence="1">
    <location>
        <begin position="99"/>
        <end position="121"/>
    </location>
</feature>
<name>A0A150GYD5_GONPE</name>
<comment type="caution">
    <text evidence="2">The sequence shown here is derived from an EMBL/GenBank/DDBJ whole genome shotgun (WGS) entry which is preliminary data.</text>
</comment>
<reference evidence="3" key="1">
    <citation type="journal article" date="2016" name="Nat. Commun.">
        <title>The Gonium pectorale genome demonstrates co-option of cell cycle regulation during the evolution of multicellularity.</title>
        <authorList>
            <person name="Hanschen E.R."/>
            <person name="Marriage T.N."/>
            <person name="Ferris P.J."/>
            <person name="Hamaji T."/>
            <person name="Toyoda A."/>
            <person name="Fujiyama A."/>
            <person name="Neme R."/>
            <person name="Noguchi H."/>
            <person name="Minakuchi Y."/>
            <person name="Suzuki M."/>
            <person name="Kawai-Toyooka H."/>
            <person name="Smith D.R."/>
            <person name="Sparks H."/>
            <person name="Anderson J."/>
            <person name="Bakaric R."/>
            <person name="Luria V."/>
            <person name="Karger A."/>
            <person name="Kirschner M.W."/>
            <person name="Durand P.M."/>
            <person name="Michod R.E."/>
            <person name="Nozaki H."/>
            <person name="Olson B.J."/>
        </authorList>
    </citation>
    <scope>NUCLEOTIDE SEQUENCE [LARGE SCALE GENOMIC DNA]</scope>
    <source>
        <strain evidence="3">NIES-2863</strain>
    </source>
</reference>
<proteinExistence type="predicted"/>
<dbReference type="Proteomes" id="UP000075714">
    <property type="component" value="Unassembled WGS sequence"/>
</dbReference>
<dbReference type="OrthoDB" id="531686at2759"/>
<feature type="compositionally biased region" description="Polar residues" evidence="1">
    <location>
        <begin position="55"/>
        <end position="73"/>
    </location>
</feature>
<evidence type="ECO:0000313" key="2">
    <source>
        <dbReference type="EMBL" id="KXZ54926.1"/>
    </source>
</evidence>
<evidence type="ECO:0000256" key="1">
    <source>
        <dbReference type="SAM" id="MobiDB-lite"/>
    </source>
</evidence>
<organism evidence="2 3">
    <name type="scientific">Gonium pectorale</name>
    <name type="common">Green alga</name>
    <dbReference type="NCBI Taxonomy" id="33097"/>
    <lineage>
        <taxon>Eukaryota</taxon>
        <taxon>Viridiplantae</taxon>
        <taxon>Chlorophyta</taxon>
        <taxon>core chlorophytes</taxon>
        <taxon>Chlorophyceae</taxon>
        <taxon>CS clade</taxon>
        <taxon>Chlamydomonadales</taxon>
        <taxon>Volvocaceae</taxon>
        <taxon>Gonium</taxon>
    </lineage>
</organism>
<sequence>MESRTHHSTPVADDWNWTARVRNEINSNKQAALAAGGAGAGGNPPGPSGRDSLATFMQQTNAGTNGGPSSPTALSYIASKQRDSARLRKLEQQDSLDGFVSSYAGHGNPKARPLPAQEFRKPITTSQEYGWGRSLEKFGPLQLMLN</sequence>
<feature type="region of interest" description="Disordered" evidence="1">
    <location>
        <begin position="28"/>
        <end position="74"/>
    </location>
</feature>
<dbReference type="EMBL" id="LSYV01000005">
    <property type="protein sequence ID" value="KXZ54926.1"/>
    <property type="molecule type" value="Genomic_DNA"/>
</dbReference>
<keyword evidence="3" id="KW-1185">Reference proteome</keyword>
<accession>A0A150GYD5</accession>
<dbReference type="AlphaFoldDB" id="A0A150GYD5"/>
<evidence type="ECO:0000313" key="3">
    <source>
        <dbReference type="Proteomes" id="UP000075714"/>
    </source>
</evidence>
<gene>
    <name evidence="2" type="ORF">GPECTOR_4g999</name>
</gene>